<evidence type="ECO:0000313" key="5">
    <source>
        <dbReference type="Proteomes" id="UP001501446"/>
    </source>
</evidence>
<dbReference type="EMBL" id="BAABLN010000009">
    <property type="protein sequence ID" value="GAA4693711.1"/>
    <property type="molecule type" value="Genomic_DNA"/>
</dbReference>
<feature type="domain" description="UspA" evidence="3">
    <location>
        <begin position="177"/>
        <end position="300"/>
    </location>
</feature>
<dbReference type="SUPFAM" id="SSF52402">
    <property type="entry name" value="Adenine nucleotide alpha hydrolases-like"/>
    <property type="match status" value="2"/>
</dbReference>
<evidence type="ECO:0000313" key="4">
    <source>
        <dbReference type="EMBL" id="GAA4693711.1"/>
    </source>
</evidence>
<dbReference type="RefSeq" id="WP_345310698.1">
    <property type="nucleotide sequence ID" value="NZ_BAABLN010000009.1"/>
</dbReference>
<dbReference type="InterPro" id="IPR014729">
    <property type="entry name" value="Rossmann-like_a/b/a_fold"/>
</dbReference>
<organism evidence="4 5">
    <name type="scientific">Kocuria gwangalliensis</name>
    <dbReference type="NCBI Taxonomy" id="501592"/>
    <lineage>
        <taxon>Bacteria</taxon>
        <taxon>Bacillati</taxon>
        <taxon>Actinomycetota</taxon>
        <taxon>Actinomycetes</taxon>
        <taxon>Micrococcales</taxon>
        <taxon>Micrococcaceae</taxon>
        <taxon>Kocuria</taxon>
    </lineage>
</organism>
<reference evidence="5" key="1">
    <citation type="journal article" date="2019" name="Int. J. Syst. Evol. Microbiol.">
        <title>The Global Catalogue of Microorganisms (GCM) 10K type strain sequencing project: providing services to taxonomists for standard genome sequencing and annotation.</title>
        <authorList>
            <consortium name="The Broad Institute Genomics Platform"/>
            <consortium name="The Broad Institute Genome Sequencing Center for Infectious Disease"/>
            <person name="Wu L."/>
            <person name="Ma J."/>
        </authorList>
    </citation>
    <scope>NUCLEOTIDE SEQUENCE [LARGE SCALE GENOMIC DNA]</scope>
    <source>
        <strain evidence="5">JCM 18958</strain>
    </source>
</reference>
<feature type="domain" description="UspA" evidence="3">
    <location>
        <begin position="28"/>
        <end position="161"/>
    </location>
</feature>
<dbReference type="InterPro" id="IPR006016">
    <property type="entry name" value="UspA"/>
</dbReference>
<evidence type="ECO:0000256" key="2">
    <source>
        <dbReference type="SAM" id="MobiDB-lite"/>
    </source>
</evidence>
<proteinExistence type="inferred from homology"/>
<dbReference type="CDD" id="cd00293">
    <property type="entry name" value="USP-like"/>
    <property type="match status" value="2"/>
</dbReference>
<dbReference type="Pfam" id="PF00582">
    <property type="entry name" value="Usp"/>
    <property type="match status" value="2"/>
</dbReference>
<sequence length="332" mass="35068">MTAQGNEPGAKVPGPGTAGTTSSAVRYVVGYGGDKRSREAVKLAAVMARAFNAQLEIVCVLRADDPYQQVYPPVGDISPMLRQQASGWLRKGLELVPDDVAARTHIRTSPSIAGGLLDAVTEFGAGLIVVGAASGKYTATFSVGPVTDTLLHRATVPVALTPRGYKGTEPITRMYAGVGMRPGAQRVIDVARRAVQRTGLDLVLVSFLPLDQIHGEPEQAIDAAREKLRENAAEIGVDHPVSVTVAQGKNLKETVTRMDWDTGSVLFVGSSRLAGDRQIFLGSTAARILRHLPVPMIVLPRGANDPSAPTADDRHEGGRGMGGAGPDEEEVR</sequence>
<comment type="similarity">
    <text evidence="1">Belongs to the universal stress protein A family.</text>
</comment>
<gene>
    <name evidence="4" type="ORF">GCM10025781_08910</name>
</gene>
<dbReference type="Proteomes" id="UP001501446">
    <property type="component" value="Unassembled WGS sequence"/>
</dbReference>
<name>A0ABP8WRI1_9MICC</name>
<keyword evidence="5" id="KW-1185">Reference proteome</keyword>
<dbReference type="Gene3D" id="3.40.50.620">
    <property type="entry name" value="HUPs"/>
    <property type="match status" value="2"/>
</dbReference>
<accession>A0ABP8WRI1</accession>
<protein>
    <submittedName>
        <fullName evidence="4">Universal stress protein</fullName>
    </submittedName>
</protein>
<dbReference type="PANTHER" id="PTHR46268:SF6">
    <property type="entry name" value="UNIVERSAL STRESS PROTEIN UP12"/>
    <property type="match status" value="1"/>
</dbReference>
<feature type="region of interest" description="Disordered" evidence="2">
    <location>
        <begin position="300"/>
        <end position="332"/>
    </location>
</feature>
<evidence type="ECO:0000259" key="3">
    <source>
        <dbReference type="Pfam" id="PF00582"/>
    </source>
</evidence>
<dbReference type="PANTHER" id="PTHR46268">
    <property type="entry name" value="STRESS RESPONSE PROTEIN NHAX"/>
    <property type="match status" value="1"/>
</dbReference>
<comment type="caution">
    <text evidence="4">The sequence shown here is derived from an EMBL/GenBank/DDBJ whole genome shotgun (WGS) entry which is preliminary data.</text>
</comment>
<evidence type="ECO:0000256" key="1">
    <source>
        <dbReference type="ARBA" id="ARBA00008791"/>
    </source>
</evidence>